<gene>
    <name evidence="6" type="ORF">MUK42_27188</name>
</gene>
<dbReference type="AlphaFoldDB" id="A0A9E7JQG5"/>
<evidence type="ECO:0000313" key="7">
    <source>
        <dbReference type="Proteomes" id="UP001055439"/>
    </source>
</evidence>
<keyword evidence="2 4" id="KW-0221">Differentiation</keyword>
<dbReference type="Pfam" id="PF07899">
    <property type="entry name" value="Frigida"/>
    <property type="match status" value="1"/>
</dbReference>
<keyword evidence="4" id="KW-0217">Developmental protein</keyword>
<organism evidence="6 7">
    <name type="scientific">Musa troglodytarum</name>
    <name type="common">fe'i banana</name>
    <dbReference type="NCBI Taxonomy" id="320322"/>
    <lineage>
        <taxon>Eukaryota</taxon>
        <taxon>Viridiplantae</taxon>
        <taxon>Streptophyta</taxon>
        <taxon>Embryophyta</taxon>
        <taxon>Tracheophyta</taxon>
        <taxon>Spermatophyta</taxon>
        <taxon>Magnoliopsida</taxon>
        <taxon>Liliopsida</taxon>
        <taxon>Zingiberales</taxon>
        <taxon>Musaceae</taxon>
        <taxon>Musa</taxon>
    </lineage>
</organism>
<dbReference type="InterPro" id="IPR012474">
    <property type="entry name" value="Frigida"/>
</dbReference>
<dbReference type="Proteomes" id="UP001055439">
    <property type="component" value="Chromosome 2"/>
</dbReference>
<evidence type="ECO:0000256" key="4">
    <source>
        <dbReference type="RuleBase" id="RU364012"/>
    </source>
</evidence>
<dbReference type="GO" id="GO:0009908">
    <property type="term" value="P:flower development"/>
    <property type="evidence" value="ECO:0007669"/>
    <property type="project" value="UniProtKB-KW"/>
</dbReference>
<keyword evidence="7" id="KW-1185">Reference proteome</keyword>
<accession>A0A9E7JQG5</accession>
<feature type="coiled-coil region" evidence="5">
    <location>
        <begin position="167"/>
        <end position="241"/>
    </location>
</feature>
<protein>
    <recommendedName>
        <fullName evidence="4">FRIGIDA-like protein</fullName>
    </recommendedName>
</protein>
<proteinExistence type="inferred from homology"/>
<evidence type="ECO:0000313" key="6">
    <source>
        <dbReference type="EMBL" id="URD88979.1"/>
    </source>
</evidence>
<sequence>MVAHVHEHGGDMVTWTANAPHHGRIKAITTSATIQWLPSTTTPAVDLNMGGCDVVVYPRFSVSHVDGLLLPLAAPSRSDLVISTAAVSCEFSLRISCLPRGFAPYAGGFVVGSLFPVPVLVDLRVSSGIEVKEPPCLQGQIATCICALMTACVIRTMDDTQSVATLLDSTTSKIQQLQQAFAELERHSAISLNLKWKELEEHFHGLEKSLKKRFDELEDQEKEYVTEVTEAQEMLEKQEAAVVAKELASLERLQEKRDAALSFLFDKRGTSSLEPFVKGVNNSMIDPILKENSGVGAAKSGMEDVCPAEKGSVYIEPPSELMKLCEEMDAQGLHKFISDNHKNVISIREEIPVALKCAANPFSLVLDSLKGFYAGEILSSDGKKDVSLLGLRRTCLMLMESLEQLLADGVPDSLYDNQRLTSDIKEKAKVIAKEWKPKLDQLDIEATSGNSLEAHAFLQLLATFDIVSQFDQDEICKLIPAVTRRRQTVNLCRSLGLSHKMPGLIEVLLNSGRQIEAVNLAYAFKLTEQFPPVPLLKAYLKEAKKVSQVKAGSMSPGAQNEMNERELSALKAVIKCIEEHKLEEQYPVDPLQKRILLLEKAKADKRRAAEAAKPQTKRPRASGSIYPRINIMPDKSFHRSPFERYPYAYDRQYIYAAETHHPTPMGSAPYTIPRTHSTFYGNVHQVQYQTAYLY</sequence>
<evidence type="ECO:0000256" key="2">
    <source>
        <dbReference type="ARBA" id="ARBA00022782"/>
    </source>
</evidence>
<evidence type="ECO:0000256" key="1">
    <source>
        <dbReference type="ARBA" id="ARBA00008956"/>
    </source>
</evidence>
<dbReference type="PANTHER" id="PTHR31791">
    <property type="entry name" value="FRIGIDA-LIKE PROTEIN 3-RELATED"/>
    <property type="match status" value="1"/>
</dbReference>
<dbReference type="GO" id="GO:0030154">
    <property type="term" value="P:cell differentiation"/>
    <property type="evidence" value="ECO:0007669"/>
    <property type="project" value="UniProtKB-KW"/>
</dbReference>
<comment type="similarity">
    <text evidence="1 4">Belongs to the Frigida family.</text>
</comment>
<dbReference type="EMBL" id="CP097504">
    <property type="protein sequence ID" value="URD88979.1"/>
    <property type="molecule type" value="Genomic_DNA"/>
</dbReference>
<dbReference type="OrthoDB" id="1930990at2759"/>
<keyword evidence="5" id="KW-0175">Coiled coil</keyword>
<name>A0A9E7JQG5_9LILI</name>
<evidence type="ECO:0000256" key="5">
    <source>
        <dbReference type="SAM" id="Coils"/>
    </source>
</evidence>
<dbReference type="PANTHER" id="PTHR31791:SF4">
    <property type="entry name" value="FRIGIDA-LIKE PROTEIN 3"/>
    <property type="match status" value="1"/>
</dbReference>
<keyword evidence="3 4" id="KW-0287">Flowering</keyword>
<evidence type="ECO:0000256" key="3">
    <source>
        <dbReference type="ARBA" id="ARBA00023089"/>
    </source>
</evidence>
<reference evidence="6" key="1">
    <citation type="submission" date="2022-05" db="EMBL/GenBank/DDBJ databases">
        <title>The Musa troglodytarum L. genome provides insights into the mechanism of non-climacteric behaviour and enrichment of carotenoids.</title>
        <authorList>
            <person name="Wang J."/>
        </authorList>
    </citation>
    <scope>NUCLEOTIDE SEQUENCE</scope>
    <source>
        <tissue evidence="6">Leaf</tissue>
    </source>
</reference>